<keyword evidence="1" id="KW-0175">Coiled coil</keyword>
<evidence type="ECO:0000259" key="2">
    <source>
        <dbReference type="Pfam" id="PF08346"/>
    </source>
</evidence>
<accession>A0AAP6HHH7</accession>
<sequence length="206" mass="23998">MNELIKITEQNGKQAVSARELHSFLEIKDKFADWIKRMFEYGFIENIDYQSLSDFSEKPNGGRPLINYALTLDCAKEISMLQRSEKGKQARQYFIECEKRLKKPLSQVEIVAQSAQLLLQQSQQLETLQKEVNHIKARITTSEESFITIAGYATLEKKRIDNKRASIIGRKVAKYCRDNDIIIGQIFDPRFGYVNTYPRDIIQMFF</sequence>
<proteinExistence type="predicted"/>
<dbReference type="Proteomes" id="UP001284033">
    <property type="component" value="Unassembled WGS sequence"/>
</dbReference>
<protein>
    <submittedName>
        <fullName evidence="3">AntA/AntB antirepressor family protein</fullName>
    </submittedName>
</protein>
<dbReference type="EMBL" id="JAQZHK010000017">
    <property type="protein sequence ID" value="MDY3513708.1"/>
    <property type="molecule type" value="Genomic_DNA"/>
</dbReference>
<name>A0AAP6HHH7_RIEAN</name>
<dbReference type="InterPro" id="IPR013557">
    <property type="entry name" value="AntA/B_antirep"/>
</dbReference>
<feature type="domain" description="AntA/AntB antirepressor" evidence="2">
    <location>
        <begin position="16"/>
        <end position="84"/>
    </location>
</feature>
<dbReference type="Pfam" id="PF08346">
    <property type="entry name" value="AntA"/>
    <property type="match status" value="1"/>
</dbReference>
<reference evidence="3" key="1">
    <citation type="submission" date="2023-01" db="EMBL/GenBank/DDBJ databases">
        <title>Genome-based studies on antimicrobial resistance profiles of Riemerella anatipestifer in China, 1994 to 2021.</title>
        <authorList>
            <person name="Yang Z."/>
            <person name="Zhu D."/>
        </authorList>
    </citation>
    <scope>NUCLEOTIDE SEQUENCE</scope>
    <source>
        <strain evidence="3">RCAD1218</strain>
    </source>
</reference>
<dbReference type="PANTHER" id="PTHR36180">
    <property type="entry name" value="DNA-BINDING PROTEIN-RELATED-RELATED"/>
    <property type="match status" value="1"/>
</dbReference>
<evidence type="ECO:0000256" key="1">
    <source>
        <dbReference type="SAM" id="Coils"/>
    </source>
</evidence>
<dbReference type="PANTHER" id="PTHR36180:SF1">
    <property type="entry name" value="ANTA_ANTB ANTIREPRESSOR DOMAIN-CONTAINING PROTEIN"/>
    <property type="match status" value="1"/>
</dbReference>
<organism evidence="3 4">
    <name type="scientific">Riemerella anatipestifer</name>
    <name type="common">Moraxella anatipestifer</name>
    <dbReference type="NCBI Taxonomy" id="34085"/>
    <lineage>
        <taxon>Bacteria</taxon>
        <taxon>Pseudomonadati</taxon>
        <taxon>Bacteroidota</taxon>
        <taxon>Flavobacteriia</taxon>
        <taxon>Flavobacteriales</taxon>
        <taxon>Weeksellaceae</taxon>
        <taxon>Riemerella</taxon>
    </lineage>
</organism>
<evidence type="ECO:0000313" key="4">
    <source>
        <dbReference type="Proteomes" id="UP001284033"/>
    </source>
</evidence>
<dbReference type="RefSeq" id="WP_052911099.1">
    <property type="nucleotide sequence ID" value="NZ_CP110126.1"/>
</dbReference>
<feature type="coiled-coil region" evidence="1">
    <location>
        <begin position="111"/>
        <end position="145"/>
    </location>
</feature>
<gene>
    <name evidence="3" type="ORF">PG303_10850</name>
</gene>
<comment type="caution">
    <text evidence="3">The sequence shown here is derived from an EMBL/GenBank/DDBJ whole genome shotgun (WGS) entry which is preliminary data.</text>
</comment>
<evidence type="ECO:0000313" key="3">
    <source>
        <dbReference type="EMBL" id="MDY3513708.1"/>
    </source>
</evidence>
<dbReference type="AlphaFoldDB" id="A0AAP6HHH7"/>